<dbReference type="InterPro" id="IPR011701">
    <property type="entry name" value="MFS"/>
</dbReference>
<feature type="region of interest" description="Disordered" evidence="7">
    <location>
        <begin position="484"/>
        <end position="521"/>
    </location>
</feature>
<sequence length="521" mass="54577">MHDRNRSIRVYLFDVINETARLPFVPTGMTHSAPAFPPRLALTLLAMAQLIIALDATIIFVALHEMGVQLGINAQQLQWIVSAYTVAFGGCLLLGGRAADLIGRRRVYRSGMALFALASLVGGLSSSGGVLIAARAVQGIGAALLFPATLSLISTLYAEGAARNRALAIWSMASAGGLALGTLLGGVLTQSFGWSSVLLVIVPFASACALLAGWWLPRDAAKLRGRSFDLAGCLTVTLGGSLLVTTLVQAPEWGWAAPRTLGCLLASAALLAAFVAIEQRSRDPLMQFSLLRLRSLRAAMLLTMVFMSSFGVQYYFLALYFQDGYGWSALQAGLAFLPPTLVCTFGIRISERMLRRRSPRQVLALGMAAGAIGIGAVAVALPYGATYWALLPGIVVLSIGQGMTWTAMWIVAGQGVPATQQGVASGMAATAQQIGGALGLALLVMLANAKPQHQRGGNQPRGTAGAGPCAVRRGAVRIAGRGRSAVAAPGENRRRRAGYGVGRAVTSSAVNTRARRSAHAR</sequence>
<organism evidence="10 11">
    <name type="scientific">Stenotrophomonas rhizophila</name>
    <dbReference type="NCBI Taxonomy" id="216778"/>
    <lineage>
        <taxon>Bacteria</taxon>
        <taxon>Pseudomonadati</taxon>
        <taxon>Pseudomonadota</taxon>
        <taxon>Gammaproteobacteria</taxon>
        <taxon>Lysobacterales</taxon>
        <taxon>Lysobacteraceae</taxon>
        <taxon>Stenotrophomonas</taxon>
    </lineage>
</organism>
<evidence type="ECO:0000259" key="9">
    <source>
        <dbReference type="PROSITE" id="PS50850"/>
    </source>
</evidence>
<name>A0AAP5ALN3_9GAMM</name>
<dbReference type="GO" id="GO:0005886">
    <property type="term" value="C:plasma membrane"/>
    <property type="evidence" value="ECO:0007669"/>
    <property type="project" value="UniProtKB-SubCell"/>
</dbReference>
<dbReference type="PANTHER" id="PTHR42718">
    <property type="entry name" value="MAJOR FACILITATOR SUPERFAMILY MULTIDRUG TRANSPORTER MFSC"/>
    <property type="match status" value="1"/>
</dbReference>
<dbReference type="EMBL" id="JAUTAS010000001">
    <property type="protein sequence ID" value="MDQ1109755.1"/>
    <property type="molecule type" value="Genomic_DNA"/>
</dbReference>
<evidence type="ECO:0000256" key="6">
    <source>
        <dbReference type="ARBA" id="ARBA00023136"/>
    </source>
</evidence>
<feature type="transmembrane region" description="Helical" evidence="8">
    <location>
        <begin position="256"/>
        <end position="277"/>
    </location>
</feature>
<evidence type="ECO:0000256" key="2">
    <source>
        <dbReference type="ARBA" id="ARBA00022448"/>
    </source>
</evidence>
<feature type="transmembrane region" description="Helical" evidence="8">
    <location>
        <begin position="228"/>
        <end position="250"/>
    </location>
</feature>
<dbReference type="InterPro" id="IPR005829">
    <property type="entry name" value="Sugar_transporter_CS"/>
</dbReference>
<feature type="transmembrane region" description="Helical" evidence="8">
    <location>
        <begin position="329"/>
        <end position="350"/>
    </location>
</feature>
<gene>
    <name evidence="10" type="ORF">QE424_002914</name>
</gene>
<evidence type="ECO:0000256" key="4">
    <source>
        <dbReference type="ARBA" id="ARBA00022692"/>
    </source>
</evidence>
<evidence type="ECO:0000313" key="11">
    <source>
        <dbReference type="Proteomes" id="UP001226084"/>
    </source>
</evidence>
<dbReference type="PANTHER" id="PTHR42718:SF46">
    <property type="entry name" value="BLR6921 PROTEIN"/>
    <property type="match status" value="1"/>
</dbReference>
<accession>A0AAP5ALN3</accession>
<evidence type="ECO:0000313" key="10">
    <source>
        <dbReference type="EMBL" id="MDQ1109755.1"/>
    </source>
</evidence>
<dbReference type="CDD" id="cd17321">
    <property type="entry name" value="MFS_MMR_MDR_like"/>
    <property type="match status" value="1"/>
</dbReference>
<feature type="transmembrane region" description="Helical" evidence="8">
    <location>
        <begin position="111"/>
        <end position="134"/>
    </location>
</feature>
<comment type="caution">
    <text evidence="10">The sequence shown here is derived from an EMBL/GenBank/DDBJ whole genome shotgun (WGS) entry which is preliminary data.</text>
</comment>
<dbReference type="PROSITE" id="PS00216">
    <property type="entry name" value="SUGAR_TRANSPORT_1"/>
    <property type="match status" value="1"/>
</dbReference>
<dbReference type="Proteomes" id="UP001226084">
    <property type="component" value="Unassembled WGS sequence"/>
</dbReference>
<reference evidence="10" key="1">
    <citation type="submission" date="2023-07" db="EMBL/GenBank/DDBJ databases">
        <title>Functional and genomic diversity of the sorghum phyllosphere microbiome.</title>
        <authorList>
            <person name="Shade A."/>
        </authorList>
    </citation>
    <scope>NUCLEOTIDE SEQUENCE</scope>
    <source>
        <strain evidence="10">SORGH_AS_0457</strain>
    </source>
</reference>
<keyword evidence="5 8" id="KW-1133">Transmembrane helix</keyword>
<feature type="transmembrane region" description="Helical" evidence="8">
    <location>
        <begin position="387"/>
        <end position="411"/>
    </location>
</feature>
<feature type="transmembrane region" description="Helical" evidence="8">
    <location>
        <begin position="194"/>
        <end position="216"/>
    </location>
</feature>
<feature type="transmembrane region" description="Helical" evidence="8">
    <location>
        <begin position="140"/>
        <end position="158"/>
    </location>
</feature>
<keyword evidence="4 8" id="KW-0812">Transmembrane</keyword>
<evidence type="ECO:0000256" key="8">
    <source>
        <dbReference type="SAM" id="Phobius"/>
    </source>
</evidence>
<dbReference type="SUPFAM" id="SSF103473">
    <property type="entry name" value="MFS general substrate transporter"/>
    <property type="match status" value="1"/>
</dbReference>
<feature type="transmembrane region" description="Helical" evidence="8">
    <location>
        <begin position="362"/>
        <end position="381"/>
    </location>
</feature>
<comment type="subcellular location">
    <subcellularLocation>
        <location evidence="1">Cell membrane</location>
        <topology evidence="1">Multi-pass membrane protein</topology>
    </subcellularLocation>
</comment>
<keyword evidence="2" id="KW-0813">Transport</keyword>
<keyword evidence="6 8" id="KW-0472">Membrane</keyword>
<dbReference type="AlphaFoldDB" id="A0AAP5ALN3"/>
<keyword evidence="3" id="KW-1003">Cell membrane</keyword>
<feature type="transmembrane region" description="Helical" evidence="8">
    <location>
        <begin position="40"/>
        <end position="64"/>
    </location>
</feature>
<evidence type="ECO:0000256" key="3">
    <source>
        <dbReference type="ARBA" id="ARBA00022475"/>
    </source>
</evidence>
<feature type="transmembrane region" description="Helical" evidence="8">
    <location>
        <begin position="76"/>
        <end position="99"/>
    </location>
</feature>
<dbReference type="InterPro" id="IPR020846">
    <property type="entry name" value="MFS_dom"/>
</dbReference>
<evidence type="ECO:0000256" key="1">
    <source>
        <dbReference type="ARBA" id="ARBA00004651"/>
    </source>
</evidence>
<feature type="domain" description="Major facilitator superfamily (MFS) profile" evidence="9">
    <location>
        <begin position="41"/>
        <end position="521"/>
    </location>
</feature>
<protein>
    <submittedName>
        <fullName evidence="10">EmrB/QacA subfamily drug resistance transporter</fullName>
    </submittedName>
</protein>
<evidence type="ECO:0000256" key="5">
    <source>
        <dbReference type="ARBA" id="ARBA00022989"/>
    </source>
</evidence>
<dbReference type="Gene3D" id="1.20.1250.20">
    <property type="entry name" value="MFS general substrate transporter like domains"/>
    <property type="match status" value="1"/>
</dbReference>
<dbReference type="PROSITE" id="PS50850">
    <property type="entry name" value="MFS"/>
    <property type="match status" value="1"/>
</dbReference>
<dbReference type="Pfam" id="PF07690">
    <property type="entry name" value="MFS_1"/>
    <property type="match status" value="1"/>
</dbReference>
<feature type="transmembrane region" description="Helical" evidence="8">
    <location>
        <begin position="298"/>
        <end position="317"/>
    </location>
</feature>
<dbReference type="InterPro" id="IPR036259">
    <property type="entry name" value="MFS_trans_sf"/>
</dbReference>
<proteinExistence type="predicted"/>
<dbReference type="GO" id="GO:0022857">
    <property type="term" value="F:transmembrane transporter activity"/>
    <property type="evidence" value="ECO:0007669"/>
    <property type="project" value="InterPro"/>
</dbReference>
<dbReference type="Gene3D" id="1.20.1720.10">
    <property type="entry name" value="Multidrug resistance protein D"/>
    <property type="match status" value="1"/>
</dbReference>
<feature type="transmembrane region" description="Helical" evidence="8">
    <location>
        <begin position="167"/>
        <end position="188"/>
    </location>
</feature>
<evidence type="ECO:0000256" key="7">
    <source>
        <dbReference type="SAM" id="MobiDB-lite"/>
    </source>
</evidence>